<accession>A0ABZ2LFM9</accession>
<organism evidence="2 3">
    <name type="scientific">Pendulispora rubella</name>
    <dbReference type="NCBI Taxonomy" id="2741070"/>
    <lineage>
        <taxon>Bacteria</taxon>
        <taxon>Pseudomonadati</taxon>
        <taxon>Myxococcota</taxon>
        <taxon>Myxococcia</taxon>
        <taxon>Myxococcales</taxon>
        <taxon>Sorangiineae</taxon>
        <taxon>Pendulisporaceae</taxon>
        <taxon>Pendulispora</taxon>
    </lineage>
</organism>
<dbReference type="Gene3D" id="2.60.120.650">
    <property type="entry name" value="Cupin"/>
    <property type="match status" value="1"/>
</dbReference>
<feature type="domain" description="JmjC" evidence="1">
    <location>
        <begin position="34"/>
        <end position="183"/>
    </location>
</feature>
<proteinExistence type="predicted"/>
<reference evidence="2" key="1">
    <citation type="submission" date="2021-12" db="EMBL/GenBank/DDBJ databases">
        <title>Discovery of the Pendulisporaceae a myxobacterial family with distinct sporulation behavior and unique specialized metabolism.</title>
        <authorList>
            <person name="Garcia R."/>
            <person name="Popoff A."/>
            <person name="Bader C.D."/>
            <person name="Loehr J."/>
            <person name="Walesch S."/>
            <person name="Walt C."/>
            <person name="Boldt J."/>
            <person name="Bunk B."/>
            <person name="Haeckl F.J.F.P.J."/>
            <person name="Gunesch A.P."/>
            <person name="Birkelbach J."/>
            <person name="Nuebel U."/>
            <person name="Pietschmann T."/>
            <person name="Bach T."/>
            <person name="Mueller R."/>
        </authorList>
    </citation>
    <scope>NUCLEOTIDE SEQUENCE</scope>
    <source>
        <strain evidence="2">MSr11367</strain>
    </source>
</reference>
<evidence type="ECO:0000259" key="1">
    <source>
        <dbReference type="PROSITE" id="PS51184"/>
    </source>
</evidence>
<dbReference type="PROSITE" id="PS51184">
    <property type="entry name" value="JMJC"/>
    <property type="match status" value="1"/>
</dbReference>
<keyword evidence="3" id="KW-1185">Reference proteome</keyword>
<dbReference type="RefSeq" id="WP_394839401.1">
    <property type="nucleotide sequence ID" value="NZ_CP089929.1"/>
</dbReference>
<dbReference type="SUPFAM" id="SSF51197">
    <property type="entry name" value="Clavaminate synthase-like"/>
    <property type="match status" value="1"/>
</dbReference>
<dbReference type="PANTHER" id="PTHR12461:SF105">
    <property type="entry name" value="HYPOXIA-INDUCIBLE FACTOR 1-ALPHA INHIBITOR"/>
    <property type="match status" value="1"/>
</dbReference>
<name>A0ABZ2LFM9_9BACT</name>
<sequence length="276" mass="31667">MMLSWIPRIERPSLDEFEARYLLRRTPVVIRGLYGGEAISGTFRVPELARAFDRLDDVLSHSFSARAGSFAHLQFDADHRNALQTHVSGRKRVFLFHPSAARHLLPLCNVAGVCLQHLNDDERECLLRRTGGMQAVLQPGETLFIPALYWHYADYLDPGTSFDVRFGRNRYNRFFATNFMPDYRVQALSALLSGPEHPLAEEIVGPIVDAFSKDGLTRSGRYRAVRDITRKLWERYTPDGIGEPPYRFDLTLQEDQMFESSWQSGDLYERLTAPRA</sequence>
<evidence type="ECO:0000313" key="3">
    <source>
        <dbReference type="Proteomes" id="UP001374803"/>
    </source>
</evidence>
<dbReference type="InterPro" id="IPR041667">
    <property type="entry name" value="Cupin_8"/>
</dbReference>
<evidence type="ECO:0000313" key="2">
    <source>
        <dbReference type="EMBL" id="WXB09728.1"/>
    </source>
</evidence>
<dbReference type="EMBL" id="CP089983">
    <property type="protein sequence ID" value="WXB09728.1"/>
    <property type="molecule type" value="Genomic_DNA"/>
</dbReference>
<protein>
    <submittedName>
        <fullName evidence="2">Cupin-like domain-containing protein</fullName>
    </submittedName>
</protein>
<dbReference type="PANTHER" id="PTHR12461">
    <property type="entry name" value="HYPOXIA-INDUCIBLE FACTOR 1 ALPHA INHIBITOR-RELATED"/>
    <property type="match status" value="1"/>
</dbReference>
<dbReference type="Pfam" id="PF13621">
    <property type="entry name" value="Cupin_8"/>
    <property type="match status" value="1"/>
</dbReference>
<dbReference type="Proteomes" id="UP001374803">
    <property type="component" value="Chromosome"/>
</dbReference>
<gene>
    <name evidence="2" type="ORF">LVJ94_21175</name>
</gene>
<dbReference type="InterPro" id="IPR003347">
    <property type="entry name" value="JmjC_dom"/>
</dbReference>